<feature type="transmembrane region" description="Helical" evidence="1">
    <location>
        <begin position="357"/>
        <end position="374"/>
    </location>
</feature>
<protein>
    <recommendedName>
        <fullName evidence="2">DUF5671 domain-containing protein</fullName>
    </recommendedName>
</protein>
<dbReference type="InterPro" id="IPR043728">
    <property type="entry name" value="DUF5671"/>
</dbReference>
<feature type="transmembrane region" description="Helical" evidence="1">
    <location>
        <begin position="241"/>
        <end position="263"/>
    </location>
</feature>
<feature type="transmembrane region" description="Helical" evidence="1">
    <location>
        <begin position="283"/>
        <end position="303"/>
    </location>
</feature>
<feature type="transmembrane region" description="Helical" evidence="1">
    <location>
        <begin position="399"/>
        <end position="424"/>
    </location>
</feature>
<comment type="caution">
    <text evidence="3">The sequence shown here is derived from an EMBL/GenBank/DDBJ whole genome shotgun (WGS) entry which is preliminary data.</text>
</comment>
<keyword evidence="1" id="KW-0472">Membrane</keyword>
<dbReference type="RefSeq" id="WP_005268649.1">
    <property type="nucleotide sequence ID" value="NZ_ANPE02000109.1"/>
</dbReference>
<keyword evidence="1" id="KW-0812">Transmembrane</keyword>
<organism evidence="3 4">
    <name type="scientific">Arthrobacter crystallopoietes BAB-32</name>
    <dbReference type="NCBI Taxonomy" id="1246476"/>
    <lineage>
        <taxon>Bacteria</taxon>
        <taxon>Bacillati</taxon>
        <taxon>Actinomycetota</taxon>
        <taxon>Actinomycetes</taxon>
        <taxon>Micrococcales</taxon>
        <taxon>Micrococcaceae</taxon>
        <taxon>Crystallibacter</taxon>
    </lineage>
</organism>
<feature type="transmembrane region" description="Helical" evidence="1">
    <location>
        <begin position="210"/>
        <end position="229"/>
    </location>
</feature>
<evidence type="ECO:0000313" key="4">
    <source>
        <dbReference type="Proteomes" id="UP000010729"/>
    </source>
</evidence>
<feature type="transmembrane region" description="Helical" evidence="1">
    <location>
        <begin position="129"/>
        <end position="147"/>
    </location>
</feature>
<dbReference type="Pfam" id="PF18920">
    <property type="entry name" value="DUF5671"/>
    <property type="match status" value="2"/>
</dbReference>
<feature type="transmembrane region" description="Helical" evidence="1">
    <location>
        <begin position="64"/>
        <end position="83"/>
    </location>
</feature>
<dbReference type="Proteomes" id="UP000010729">
    <property type="component" value="Unassembled WGS sequence"/>
</dbReference>
<reference evidence="3 4" key="1">
    <citation type="journal article" date="2013" name="Genome Announc.">
        <title>Draft Genome Sequence of Arthrobacter crystallopoietes Strain BAB-32, Revealing Genes for Bioremediation.</title>
        <authorList>
            <person name="Joshi M.N."/>
            <person name="Pandit A.S."/>
            <person name="Sharma A."/>
            <person name="Pandya R.V."/>
            <person name="Desai S.M."/>
            <person name="Saxena A.K."/>
            <person name="Bagatharia S.B."/>
        </authorList>
    </citation>
    <scope>NUCLEOTIDE SEQUENCE [LARGE SCALE GENOMIC DNA]</scope>
    <source>
        <strain evidence="3 4">BAB-32</strain>
    </source>
</reference>
<feature type="transmembrane region" description="Helical" evidence="1">
    <location>
        <begin position="444"/>
        <end position="461"/>
    </location>
</feature>
<feature type="domain" description="DUF5671" evidence="2">
    <location>
        <begin position="21"/>
        <end position="126"/>
    </location>
</feature>
<name>N1V8F1_9MICC</name>
<evidence type="ECO:0000313" key="3">
    <source>
        <dbReference type="EMBL" id="EMY34533.1"/>
    </source>
</evidence>
<accession>N1V8F1</accession>
<sequence>MTRELAPAVSPATGMQRTVRRLVVFTLLFVLVVIAASGAANLLGRLLGAGSELVAGDVTGLAQGFAFLLVGGPLALALWWSVWRRLGEPSERSSLAWGLYASAMYVVSMIVAATSLLSVLSDLVAGRTVGWGTGIAGALVWGGVWIWHRWMWLHPAKGPVRLAEVPTVGGTVYGLVIGTGGAVTGLALLFDTAAESLAGTTAVGKPWWVLAVQALLWAAAGVLLWWWHWFRQAGLRLHSGLADVALVVTGILGACVLAVAGWGTLLFVLLRLAFDRSEPAGELLGPLGFALAAGTVGTCVWIYHRGIAAGRTAATREAARLVVCGVALAAAATGVGVVVNSLLAITGSALAGTSPRTLLLGGISALAVGGPLWWRSWRPGKHGRPDGPEGLQEPAGRKVYLIIVFGVSAVVALVTLLVIGYRVFELLLDGTTPGSLVDRIRAPFGLLAATGLAAGYHYSVWRHERPAGPSQAPGGNRGISRILLVAAGDPEPWLQAAKELTGARVTVWRRSPTGTGLEADAVPEQPEPAAARLERALDGVSAARILVIAGPEGRLEVIGLEG</sequence>
<proteinExistence type="predicted"/>
<feature type="transmembrane region" description="Helical" evidence="1">
    <location>
        <begin position="168"/>
        <end position="190"/>
    </location>
</feature>
<evidence type="ECO:0000259" key="2">
    <source>
        <dbReference type="Pfam" id="PF18920"/>
    </source>
</evidence>
<evidence type="ECO:0000256" key="1">
    <source>
        <dbReference type="SAM" id="Phobius"/>
    </source>
</evidence>
<feature type="transmembrane region" description="Helical" evidence="1">
    <location>
        <begin position="95"/>
        <end position="117"/>
    </location>
</feature>
<dbReference type="AlphaFoldDB" id="N1V8F1"/>
<feature type="domain" description="DUF5671" evidence="2">
    <location>
        <begin position="320"/>
        <end position="451"/>
    </location>
</feature>
<feature type="transmembrane region" description="Helical" evidence="1">
    <location>
        <begin position="22"/>
        <end position="44"/>
    </location>
</feature>
<gene>
    <name evidence="3" type="ORF">D477_008993</name>
</gene>
<keyword evidence="4" id="KW-1185">Reference proteome</keyword>
<keyword evidence="1" id="KW-1133">Transmembrane helix</keyword>
<feature type="transmembrane region" description="Helical" evidence="1">
    <location>
        <begin position="323"/>
        <end position="345"/>
    </location>
</feature>
<dbReference type="EMBL" id="ANPE02000109">
    <property type="protein sequence ID" value="EMY34533.1"/>
    <property type="molecule type" value="Genomic_DNA"/>
</dbReference>